<keyword evidence="8" id="KW-1185">Reference proteome</keyword>
<evidence type="ECO:0000256" key="1">
    <source>
        <dbReference type="ARBA" id="ARBA00004196"/>
    </source>
</evidence>
<dbReference type="EMBL" id="LELK01000001">
    <property type="protein sequence ID" value="KMM39500.1"/>
    <property type="molecule type" value="Genomic_DNA"/>
</dbReference>
<dbReference type="AlphaFoldDB" id="A0A0J6D2E1"/>
<feature type="domain" description="Solute-binding protein family 3/N-terminal" evidence="6">
    <location>
        <begin position="41"/>
        <end position="265"/>
    </location>
</feature>
<dbReference type="OrthoDB" id="8613538at2"/>
<feature type="signal peptide" evidence="5">
    <location>
        <begin position="1"/>
        <end position="19"/>
    </location>
</feature>
<dbReference type="InterPro" id="IPR018313">
    <property type="entry name" value="SBP_3_CS"/>
</dbReference>
<dbReference type="PROSITE" id="PS51257">
    <property type="entry name" value="PROKAR_LIPOPROTEIN"/>
    <property type="match status" value="1"/>
</dbReference>
<dbReference type="PANTHER" id="PTHR35936:SF34">
    <property type="entry name" value="ABC TRANSPORTER EXTRACELLULAR-BINDING PROTEIN YCKB-RELATED"/>
    <property type="match status" value="1"/>
</dbReference>
<sequence length="278" mass="30881">MKQPRIGMALILAAILLLAACSSTDSKEQSTAWDNIKEEATIKVATSGTLYPTSYHEQETNDLTGFDVEIVKEVAKRLDLSVEFTEMGFDGMLTAVQTGKVDMAANDIGITEERKEKFALSTPYKFSYGTAIVRKDDLSGIESINDLEGKKAAGAATTNFMKLAKKKGAEEVIYDNATNEQYLRDVETGRTDVILNDVYLQRLALAAFPELELTIHPDIQYMPSEGGLLMNKENEQLIKNVNEVIKEMLEDGTIERLSVEFFDGANVTELPEDIEFQK</sequence>
<evidence type="ECO:0000256" key="2">
    <source>
        <dbReference type="ARBA" id="ARBA00010333"/>
    </source>
</evidence>
<evidence type="ECO:0000313" key="7">
    <source>
        <dbReference type="EMBL" id="KMM39500.1"/>
    </source>
</evidence>
<organism evidence="7 8">
    <name type="scientific">Guptibacillus hwajinpoensis</name>
    <dbReference type="NCBI Taxonomy" id="208199"/>
    <lineage>
        <taxon>Bacteria</taxon>
        <taxon>Bacillati</taxon>
        <taxon>Bacillota</taxon>
        <taxon>Bacilli</taxon>
        <taxon>Bacillales</taxon>
        <taxon>Guptibacillaceae</taxon>
        <taxon>Guptibacillus</taxon>
    </lineage>
</organism>
<dbReference type="RefSeq" id="WP_048310671.1">
    <property type="nucleotide sequence ID" value="NZ_CP119526.1"/>
</dbReference>
<dbReference type="SUPFAM" id="SSF53850">
    <property type="entry name" value="Periplasmic binding protein-like II"/>
    <property type="match status" value="1"/>
</dbReference>
<dbReference type="PANTHER" id="PTHR35936">
    <property type="entry name" value="MEMBRANE-BOUND LYTIC MUREIN TRANSGLYCOSYLASE F"/>
    <property type="match status" value="1"/>
</dbReference>
<comment type="similarity">
    <text evidence="2 4">Belongs to the bacterial solute-binding protein 3 family.</text>
</comment>
<dbReference type="GO" id="GO:0030313">
    <property type="term" value="C:cell envelope"/>
    <property type="evidence" value="ECO:0007669"/>
    <property type="project" value="UniProtKB-SubCell"/>
</dbReference>
<dbReference type="PATRIC" id="fig|157733.3.peg.4307"/>
<gene>
    <name evidence="7" type="ORF">AB986_09995</name>
</gene>
<dbReference type="Pfam" id="PF00497">
    <property type="entry name" value="SBP_bac_3"/>
    <property type="match status" value="1"/>
</dbReference>
<accession>A0A0J6D2E1</accession>
<dbReference type="Proteomes" id="UP000035996">
    <property type="component" value="Unassembled WGS sequence"/>
</dbReference>
<evidence type="ECO:0000256" key="3">
    <source>
        <dbReference type="ARBA" id="ARBA00022729"/>
    </source>
</evidence>
<dbReference type="STRING" id="157733.AB986_09995"/>
<dbReference type="InterPro" id="IPR001638">
    <property type="entry name" value="Solute-binding_3/MltF_N"/>
</dbReference>
<dbReference type="PROSITE" id="PS01039">
    <property type="entry name" value="SBP_BACTERIAL_3"/>
    <property type="match status" value="1"/>
</dbReference>
<proteinExistence type="inferred from homology"/>
<evidence type="ECO:0000256" key="4">
    <source>
        <dbReference type="RuleBase" id="RU003744"/>
    </source>
</evidence>
<comment type="subcellular location">
    <subcellularLocation>
        <location evidence="1">Cell envelope</location>
    </subcellularLocation>
</comment>
<dbReference type="Gene3D" id="3.40.190.10">
    <property type="entry name" value="Periplasmic binding protein-like II"/>
    <property type="match status" value="2"/>
</dbReference>
<keyword evidence="3 5" id="KW-0732">Signal</keyword>
<evidence type="ECO:0000313" key="8">
    <source>
        <dbReference type="Proteomes" id="UP000035996"/>
    </source>
</evidence>
<evidence type="ECO:0000256" key="5">
    <source>
        <dbReference type="SAM" id="SignalP"/>
    </source>
</evidence>
<feature type="chain" id="PRO_5039551939" evidence="5">
    <location>
        <begin position="20"/>
        <end position="278"/>
    </location>
</feature>
<reference evidence="7" key="1">
    <citation type="submission" date="2015-06" db="EMBL/GenBank/DDBJ databases">
        <authorList>
            <person name="Liu B."/>
            <person name="Wang J."/>
            <person name="Zhu Y."/>
            <person name="Liu G."/>
            <person name="Chen Q."/>
            <person name="Zheng C."/>
            <person name="Che J."/>
            <person name="Ge C."/>
            <person name="Shi H."/>
            <person name="Pan Z."/>
            <person name="Liu X."/>
        </authorList>
    </citation>
    <scope>NUCLEOTIDE SEQUENCE [LARGE SCALE GENOMIC DNA]</scope>
    <source>
        <strain evidence="7">DSM 16346</strain>
    </source>
</reference>
<comment type="caution">
    <text evidence="7">The sequence shown here is derived from an EMBL/GenBank/DDBJ whole genome shotgun (WGS) entry which is preliminary data.</text>
</comment>
<name>A0A0J6D2E1_9BACL</name>
<evidence type="ECO:0000259" key="6">
    <source>
        <dbReference type="SMART" id="SM00062"/>
    </source>
</evidence>
<dbReference type="SMART" id="SM00062">
    <property type="entry name" value="PBPb"/>
    <property type="match status" value="1"/>
</dbReference>
<protein>
    <submittedName>
        <fullName evidence="7">Amino acid ABC transporter substrate-binding protein</fullName>
    </submittedName>
</protein>